<dbReference type="Proteomes" id="UP000078542">
    <property type="component" value="Unassembled WGS sequence"/>
</dbReference>
<dbReference type="AlphaFoldDB" id="A0A151I9Y3"/>
<dbReference type="InterPro" id="IPR023211">
    <property type="entry name" value="DNA_pol_palm_dom_sf"/>
</dbReference>
<dbReference type="SUPFAM" id="SSF56672">
    <property type="entry name" value="DNA/RNA polymerases"/>
    <property type="match status" value="1"/>
</dbReference>
<dbReference type="GO" id="GO:0071897">
    <property type="term" value="P:DNA biosynthetic process"/>
    <property type="evidence" value="ECO:0007669"/>
    <property type="project" value="UniProtKB-ARBA"/>
</dbReference>
<name>A0A151I9Y3_9HYME</name>
<sequence length="849" mass="98821">MELDLIQQAAQLNIREEYVAWEQRCDEFIESLEEQSRIKCPRLSIGNRQAVIASIARLESIKDSVRGRFVYVGAGYGLRWREIETAFESRILTGAGINSNHIDPRRFLEDASEIVLERIQCVLQRYDSIKINTVFNGEFVAGDKRANKSIATRNYEIHRCTDQREWSKHVNLLYVEDDIAGHFVLIKDLSRLVSSQISKKEHKKYFCDSSSSKLELHSTDCGKLNDCAIRLPSEDDKWLKFKNHCRKERVPFVVYADLECALEKMDEDPTSSMYQHHQVFSIAYYIHCSYDDSLSSYRFRRDNNCISWFADELKNLAHSVQSVISTNVRLMDYAHAVNVWQRFSIQTLGEYSDLYLKTDVLLLADVFENFRDSCIASYGLDPAYYYTLPGFTWDAMLKHTGVKFELLTDIDMVMFVERGIRGGLSKCSNRYARANNKYMSSYDSSKPSSYLIGWAMCQPLPYADFRWVDDVQNFDFSTIPLDSPTGYILEVDIEYPQHLHDAHTDLPFCPTREKPPGKRDDKLLATLCDKQRYVIHYRNLQQCTRHGLRIAKIHRILQFTQSPWLRDYIELNTKFRTLAKNDFEKNLYKLMNNAVFGKTMENVRDRVDVKLVTKWEGRYGAEAMIAKPNFHSRSVFSENLVAIELRKLEGKFDKPIYVGMCILDISKTCLYEFHHEYMAPLFHDKCKIMYTDTDSLIYHVECDDVYEIIKRDIDRFDTSDYSIDNPYSIPLANKKVPGLMKDENNGAIMTEFVGLRAKMYALRVQGKKDTKKAKGVKSNVVARSITFDDYTKCMNDVIEMTRRQSCIRSKLHEVYTISETKIALSPYDDKRYIVSGSTDTLPWGHYRCK</sequence>
<protein>
    <recommendedName>
        <fullName evidence="3">DNA-directed DNA polymerase</fullName>
    </recommendedName>
</protein>
<organism evidence="1 2">
    <name type="scientific">Cyphomyrmex costatus</name>
    <dbReference type="NCBI Taxonomy" id="456900"/>
    <lineage>
        <taxon>Eukaryota</taxon>
        <taxon>Metazoa</taxon>
        <taxon>Ecdysozoa</taxon>
        <taxon>Arthropoda</taxon>
        <taxon>Hexapoda</taxon>
        <taxon>Insecta</taxon>
        <taxon>Pterygota</taxon>
        <taxon>Neoptera</taxon>
        <taxon>Endopterygota</taxon>
        <taxon>Hymenoptera</taxon>
        <taxon>Apocrita</taxon>
        <taxon>Aculeata</taxon>
        <taxon>Formicoidea</taxon>
        <taxon>Formicidae</taxon>
        <taxon>Myrmicinae</taxon>
        <taxon>Cyphomyrmex</taxon>
    </lineage>
</organism>
<dbReference type="PANTHER" id="PTHR31511:SF12">
    <property type="entry name" value="RHO TERMINATION FACTOR N-TERMINAL DOMAIN-CONTAINING PROTEIN"/>
    <property type="match status" value="1"/>
</dbReference>
<accession>A0A151I9Y3</accession>
<gene>
    <name evidence="1" type="ORF">ALC62_13660</name>
</gene>
<dbReference type="STRING" id="456900.A0A151I9Y3"/>
<proteinExistence type="predicted"/>
<dbReference type="Gene3D" id="3.90.1600.10">
    <property type="entry name" value="Palm domain of DNA polymerase"/>
    <property type="match status" value="1"/>
</dbReference>
<evidence type="ECO:0000313" key="2">
    <source>
        <dbReference type="Proteomes" id="UP000078542"/>
    </source>
</evidence>
<dbReference type="PANTHER" id="PTHR31511">
    <property type="entry name" value="PROTEIN CBG23764"/>
    <property type="match status" value="1"/>
</dbReference>
<reference evidence="1 2" key="1">
    <citation type="submission" date="2016-03" db="EMBL/GenBank/DDBJ databases">
        <title>Cyphomyrmex costatus WGS genome.</title>
        <authorList>
            <person name="Nygaard S."/>
            <person name="Hu H."/>
            <person name="Boomsma J."/>
            <person name="Zhang G."/>
        </authorList>
    </citation>
    <scope>NUCLEOTIDE SEQUENCE [LARGE SCALE GENOMIC DNA]</scope>
    <source>
        <strain evidence="1">MS0001</strain>
        <tissue evidence="1">Whole body</tissue>
    </source>
</reference>
<evidence type="ECO:0000313" key="1">
    <source>
        <dbReference type="EMBL" id="KYM95694.1"/>
    </source>
</evidence>
<evidence type="ECO:0008006" key="3">
    <source>
        <dbReference type="Google" id="ProtNLM"/>
    </source>
</evidence>
<keyword evidence="2" id="KW-1185">Reference proteome</keyword>
<dbReference type="EMBL" id="KQ978280">
    <property type="protein sequence ID" value="KYM95694.1"/>
    <property type="molecule type" value="Genomic_DNA"/>
</dbReference>
<dbReference type="InterPro" id="IPR043502">
    <property type="entry name" value="DNA/RNA_pol_sf"/>
</dbReference>